<dbReference type="NCBIfam" id="TIGR00266">
    <property type="entry name" value="TIGR00266 family protein"/>
    <property type="match status" value="1"/>
</dbReference>
<dbReference type="InterPro" id="IPR036983">
    <property type="entry name" value="AIM24_sf"/>
</dbReference>
<accession>A0A7M1SQS9</accession>
<feature type="region of interest" description="Disordered" evidence="1">
    <location>
        <begin position="49"/>
        <end position="71"/>
    </location>
</feature>
<dbReference type="AlphaFoldDB" id="A0A7M1SQS9"/>
<proteinExistence type="predicted"/>
<dbReference type="Pfam" id="PF14237">
    <property type="entry name" value="GYF_2"/>
    <property type="match status" value="1"/>
</dbReference>
<feature type="domain" description="GYF" evidence="2">
    <location>
        <begin position="4"/>
        <end position="50"/>
    </location>
</feature>
<evidence type="ECO:0000259" key="2">
    <source>
        <dbReference type="Pfam" id="PF14237"/>
    </source>
</evidence>
<reference evidence="3 4" key="1">
    <citation type="submission" date="2020-10" db="EMBL/GenBank/DDBJ databases">
        <title>Haloactinobacterium sp. RN3S43, a bacterium isolated from saline soil.</title>
        <authorList>
            <person name="Sun J.-Q."/>
        </authorList>
    </citation>
    <scope>NUCLEOTIDE SEQUENCE [LARGE SCALE GENOMIC DNA]</scope>
    <source>
        <strain evidence="3 4">RN3S43</strain>
    </source>
</reference>
<dbReference type="EMBL" id="CP063169">
    <property type="protein sequence ID" value="QOR69801.1"/>
    <property type="molecule type" value="Genomic_DNA"/>
</dbReference>
<dbReference type="SUPFAM" id="SSF51219">
    <property type="entry name" value="TRAP-like"/>
    <property type="match status" value="1"/>
</dbReference>
<dbReference type="Proteomes" id="UP000593758">
    <property type="component" value="Chromosome"/>
</dbReference>
<gene>
    <name evidence="3" type="ORF">IM660_14185</name>
</gene>
<dbReference type="InterPro" id="IPR016031">
    <property type="entry name" value="Trp_RNA-bd_attenuator-like_dom"/>
</dbReference>
<evidence type="ECO:0000313" key="4">
    <source>
        <dbReference type="Proteomes" id="UP000593758"/>
    </source>
</evidence>
<dbReference type="KEGG" id="halt:IM660_14185"/>
<dbReference type="PANTHER" id="PTHR43657:SF1">
    <property type="entry name" value="ALTERED INHERITANCE OF MITOCHONDRIA PROTEIN 24, MITOCHONDRIAL"/>
    <property type="match status" value="1"/>
</dbReference>
<protein>
    <submittedName>
        <fullName evidence="3">TIGR00266 family protein</fullName>
    </submittedName>
</protein>
<keyword evidence="4" id="KW-1185">Reference proteome</keyword>
<dbReference type="PANTHER" id="PTHR43657">
    <property type="entry name" value="TRYPTOPHAN RNA-BINDING ATTENUATOR PROTEIN-LIKE PROTEIN"/>
    <property type="match status" value="1"/>
</dbReference>
<dbReference type="InterPro" id="IPR002838">
    <property type="entry name" value="AIM24"/>
</dbReference>
<dbReference type="RefSeq" id="WP_193496448.1">
    <property type="nucleotide sequence ID" value="NZ_CP063169.1"/>
</dbReference>
<evidence type="ECO:0000313" key="3">
    <source>
        <dbReference type="EMBL" id="QOR69801.1"/>
    </source>
</evidence>
<evidence type="ECO:0000256" key="1">
    <source>
        <dbReference type="SAM" id="MobiDB-lite"/>
    </source>
</evidence>
<organism evidence="3 4">
    <name type="scientific">Ruania alkalisoli</name>
    <dbReference type="NCBI Taxonomy" id="2779775"/>
    <lineage>
        <taxon>Bacteria</taxon>
        <taxon>Bacillati</taxon>
        <taxon>Actinomycetota</taxon>
        <taxon>Actinomycetes</taxon>
        <taxon>Micrococcales</taxon>
        <taxon>Ruaniaceae</taxon>
        <taxon>Ruania</taxon>
    </lineage>
</organism>
<sequence length="339" mass="35867">MSQWYFSYQGERTGPFEDEQARAQAASNSNGHVWRDGFAEWLPIHSVPELGAAATPPPPPAPNSSSAPGLRRSDEIDFRIVGEDMQFVEIELDPGETAIAEAGALMMKDASVRMDTVFGDGSAAEGAGGGFMDKVLSAGKRVVTGESLFTTMFTHEGQGKAHVSFAAPFPGTVLPIKLSDHGGRLICQKDSFLAGARGVSVGIHFQRKVMTGLFGGEGFIMQKLEGDGWVFVHGGGTMVERELGAGERIDVDTGCVMAYHDTVDMDVRPVGGVKSMFFGGEGVFLATLTGPGKVWLQSLPFSRMAGRMLAAAPQTGGRDRGEGSVLGGFGNLLGGDNRF</sequence>
<dbReference type="Gene3D" id="3.60.160.10">
    <property type="entry name" value="Mitochondrial biogenesis AIM24"/>
    <property type="match status" value="1"/>
</dbReference>
<dbReference type="Pfam" id="PF01987">
    <property type="entry name" value="AIM24"/>
    <property type="match status" value="1"/>
</dbReference>
<name>A0A7M1SQS9_9MICO</name>
<dbReference type="InterPro" id="IPR025640">
    <property type="entry name" value="GYF_2"/>
</dbReference>